<evidence type="ECO:0000313" key="4">
    <source>
        <dbReference type="Proteomes" id="UP000821837"/>
    </source>
</evidence>
<evidence type="ECO:0000313" key="3">
    <source>
        <dbReference type="EMBL" id="KAH7952127.1"/>
    </source>
</evidence>
<feature type="compositionally biased region" description="Polar residues" evidence="1">
    <location>
        <begin position="22"/>
        <end position="32"/>
    </location>
</feature>
<feature type="compositionally biased region" description="Low complexity" evidence="1">
    <location>
        <begin position="12"/>
        <end position="21"/>
    </location>
</feature>
<dbReference type="Proteomes" id="UP000821837">
    <property type="component" value="Chromosome 5"/>
</dbReference>
<evidence type="ECO:0000256" key="1">
    <source>
        <dbReference type="SAM" id="MobiDB-lite"/>
    </source>
</evidence>
<feature type="compositionally biased region" description="Basic and acidic residues" evidence="1">
    <location>
        <begin position="33"/>
        <end position="49"/>
    </location>
</feature>
<organism evidence="3 4">
    <name type="scientific">Rhipicephalus sanguineus</name>
    <name type="common">Brown dog tick</name>
    <name type="synonym">Ixodes sanguineus</name>
    <dbReference type="NCBI Taxonomy" id="34632"/>
    <lineage>
        <taxon>Eukaryota</taxon>
        <taxon>Metazoa</taxon>
        <taxon>Ecdysozoa</taxon>
        <taxon>Arthropoda</taxon>
        <taxon>Chelicerata</taxon>
        <taxon>Arachnida</taxon>
        <taxon>Acari</taxon>
        <taxon>Parasitiformes</taxon>
        <taxon>Ixodida</taxon>
        <taxon>Ixodoidea</taxon>
        <taxon>Ixodidae</taxon>
        <taxon>Rhipicephalinae</taxon>
        <taxon>Rhipicephalus</taxon>
        <taxon>Rhipicephalus</taxon>
    </lineage>
</organism>
<feature type="domain" description="Enhancer of polycomb C-terminal" evidence="2">
    <location>
        <begin position="27"/>
        <end position="114"/>
    </location>
</feature>
<gene>
    <name evidence="3" type="ORF">HPB52_018966</name>
</gene>
<name>A0A9D4PSB1_RHISA</name>
<dbReference type="Pfam" id="PF06752">
    <property type="entry name" value="E_Pc_C"/>
    <property type="match status" value="1"/>
</dbReference>
<dbReference type="VEuPathDB" id="VectorBase:RSAN_058185"/>
<reference evidence="3" key="1">
    <citation type="journal article" date="2020" name="Cell">
        <title>Large-Scale Comparative Analyses of Tick Genomes Elucidate Their Genetic Diversity and Vector Capacities.</title>
        <authorList>
            <consortium name="Tick Genome and Microbiome Consortium (TIGMIC)"/>
            <person name="Jia N."/>
            <person name="Wang J."/>
            <person name="Shi W."/>
            <person name="Du L."/>
            <person name="Sun Y."/>
            <person name="Zhan W."/>
            <person name="Jiang J.F."/>
            <person name="Wang Q."/>
            <person name="Zhang B."/>
            <person name="Ji P."/>
            <person name="Bell-Sakyi L."/>
            <person name="Cui X.M."/>
            <person name="Yuan T.T."/>
            <person name="Jiang B.G."/>
            <person name="Yang W.F."/>
            <person name="Lam T.T."/>
            <person name="Chang Q.C."/>
            <person name="Ding S.J."/>
            <person name="Wang X.J."/>
            <person name="Zhu J.G."/>
            <person name="Ruan X.D."/>
            <person name="Zhao L."/>
            <person name="Wei J.T."/>
            <person name="Ye R.Z."/>
            <person name="Que T.C."/>
            <person name="Du C.H."/>
            <person name="Zhou Y.H."/>
            <person name="Cheng J.X."/>
            <person name="Dai P.F."/>
            <person name="Guo W.B."/>
            <person name="Han X.H."/>
            <person name="Huang E.J."/>
            <person name="Li L.F."/>
            <person name="Wei W."/>
            <person name="Gao Y.C."/>
            <person name="Liu J.Z."/>
            <person name="Shao H.Z."/>
            <person name="Wang X."/>
            <person name="Wang C.C."/>
            <person name="Yang T.C."/>
            <person name="Huo Q.B."/>
            <person name="Li W."/>
            <person name="Chen H.Y."/>
            <person name="Chen S.E."/>
            <person name="Zhou L.G."/>
            <person name="Ni X.B."/>
            <person name="Tian J.H."/>
            <person name="Sheng Y."/>
            <person name="Liu T."/>
            <person name="Pan Y.S."/>
            <person name="Xia L.Y."/>
            <person name="Li J."/>
            <person name="Zhao F."/>
            <person name="Cao W.C."/>
        </authorList>
    </citation>
    <scope>NUCLEOTIDE SEQUENCE</scope>
    <source>
        <strain evidence="3">Rsan-2018</strain>
    </source>
</reference>
<feature type="compositionally biased region" description="Low complexity" evidence="1">
    <location>
        <begin position="73"/>
        <end position="90"/>
    </location>
</feature>
<reference evidence="3" key="2">
    <citation type="submission" date="2021-09" db="EMBL/GenBank/DDBJ databases">
        <authorList>
            <person name="Jia N."/>
            <person name="Wang J."/>
            <person name="Shi W."/>
            <person name="Du L."/>
            <person name="Sun Y."/>
            <person name="Zhan W."/>
            <person name="Jiang J."/>
            <person name="Wang Q."/>
            <person name="Zhang B."/>
            <person name="Ji P."/>
            <person name="Sakyi L.B."/>
            <person name="Cui X."/>
            <person name="Yuan T."/>
            <person name="Jiang B."/>
            <person name="Yang W."/>
            <person name="Lam T.T.-Y."/>
            <person name="Chang Q."/>
            <person name="Ding S."/>
            <person name="Wang X."/>
            <person name="Zhu J."/>
            <person name="Ruan X."/>
            <person name="Zhao L."/>
            <person name="Wei J."/>
            <person name="Que T."/>
            <person name="Du C."/>
            <person name="Cheng J."/>
            <person name="Dai P."/>
            <person name="Han X."/>
            <person name="Huang E."/>
            <person name="Gao Y."/>
            <person name="Liu J."/>
            <person name="Shao H."/>
            <person name="Ye R."/>
            <person name="Li L."/>
            <person name="Wei W."/>
            <person name="Wang X."/>
            <person name="Wang C."/>
            <person name="Huo Q."/>
            <person name="Li W."/>
            <person name="Guo W."/>
            <person name="Chen H."/>
            <person name="Chen S."/>
            <person name="Zhou L."/>
            <person name="Zhou L."/>
            <person name="Ni X."/>
            <person name="Tian J."/>
            <person name="Zhou Y."/>
            <person name="Sheng Y."/>
            <person name="Liu T."/>
            <person name="Pan Y."/>
            <person name="Xia L."/>
            <person name="Li J."/>
            <person name="Zhao F."/>
            <person name="Cao W."/>
        </authorList>
    </citation>
    <scope>NUCLEOTIDE SEQUENCE</scope>
    <source>
        <strain evidence="3">Rsan-2018</strain>
        <tissue evidence="3">Larvae</tissue>
    </source>
</reference>
<dbReference type="AlphaFoldDB" id="A0A9D4PSB1"/>
<sequence length="309" mass="31466">MAGAHYDAGPLSCDSVPSSSSAPTTDYESFQSHQEELFEMQRKQLERLKGATTASGASDGAEGGSRHPGTGSGAPSAASVPGSAAPSRSSHSTLDPASVEFAVSALLSTTEVSGILNSLVSSPSVTTAAFLGDGSGSTVAAAAHARLAVAAANGPSADAARTASEGDILRTTPKQQPGGQVTPDAGAEADSHVMAALPPVELGNKLPASLTDLRYSVLEQNGNEGNNVGEALKGYLGWNQHAASAQIVEGNVRGWQFVIVSLRGGFVRFEGADEDEGAVRVIAVNGESTRRKAQHETARNSVDAEGRET</sequence>
<evidence type="ECO:0000259" key="2">
    <source>
        <dbReference type="Pfam" id="PF06752"/>
    </source>
</evidence>
<dbReference type="EMBL" id="JABSTV010001251">
    <property type="protein sequence ID" value="KAH7952127.1"/>
    <property type="molecule type" value="Genomic_DNA"/>
</dbReference>
<accession>A0A9D4PSB1</accession>
<proteinExistence type="predicted"/>
<dbReference type="InterPro" id="IPR009607">
    <property type="entry name" value="Enhancer_polycomb_C"/>
</dbReference>
<feature type="region of interest" description="Disordered" evidence="1">
    <location>
        <begin position="288"/>
        <end position="309"/>
    </location>
</feature>
<keyword evidence="4" id="KW-1185">Reference proteome</keyword>
<comment type="caution">
    <text evidence="3">The sequence shown here is derived from an EMBL/GenBank/DDBJ whole genome shotgun (WGS) entry which is preliminary data.</text>
</comment>
<feature type="region of interest" description="Disordered" evidence="1">
    <location>
        <begin position="1"/>
        <end position="93"/>
    </location>
</feature>
<protein>
    <recommendedName>
        <fullName evidence="2">Enhancer of polycomb C-terminal domain-containing protein</fullName>
    </recommendedName>
</protein>
<feature type="compositionally biased region" description="Low complexity" evidence="1">
    <location>
        <begin position="50"/>
        <end position="60"/>
    </location>
</feature>